<evidence type="ECO:0000313" key="2">
    <source>
        <dbReference type="EMBL" id="KAK7109890.1"/>
    </source>
</evidence>
<dbReference type="Proteomes" id="UP001374579">
    <property type="component" value="Unassembled WGS sequence"/>
</dbReference>
<reference evidence="2 3" key="1">
    <citation type="submission" date="2024-02" db="EMBL/GenBank/DDBJ databases">
        <title>Chromosome-scale genome assembly of the rough periwinkle Littorina saxatilis.</title>
        <authorList>
            <person name="De Jode A."/>
            <person name="Faria R."/>
            <person name="Formenti G."/>
            <person name="Sims Y."/>
            <person name="Smith T.P."/>
            <person name="Tracey A."/>
            <person name="Wood J.M.D."/>
            <person name="Zagrodzka Z.B."/>
            <person name="Johannesson K."/>
            <person name="Butlin R.K."/>
            <person name="Leder E.H."/>
        </authorList>
    </citation>
    <scope>NUCLEOTIDE SEQUENCE [LARGE SCALE GENOMIC DNA]</scope>
    <source>
        <strain evidence="2">Snail1</strain>
        <tissue evidence="2">Muscle</tissue>
    </source>
</reference>
<protein>
    <submittedName>
        <fullName evidence="2">Uncharacterized protein</fullName>
    </submittedName>
</protein>
<dbReference type="AlphaFoldDB" id="A0AAN9BRL1"/>
<comment type="caution">
    <text evidence="2">The sequence shown here is derived from an EMBL/GenBank/DDBJ whole genome shotgun (WGS) entry which is preliminary data.</text>
</comment>
<proteinExistence type="predicted"/>
<feature type="compositionally biased region" description="Polar residues" evidence="1">
    <location>
        <begin position="124"/>
        <end position="137"/>
    </location>
</feature>
<keyword evidence="3" id="KW-1185">Reference proteome</keyword>
<dbReference type="EMBL" id="JBAMIC010000003">
    <property type="protein sequence ID" value="KAK7109890.1"/>
    <property type="molecule type" value="Genomic_DNA"/>
</dbReference>
<evidence type="ECO:0000313" key="3">
    <source>
        <dbReference type="Proteomes" id="UP001374579"/>
    </source>
</evidence>
<name>A0AAN9BRL1_9CAEN</name>
<organism evidence="2 3">
    <name type="scientific">Littorina saxatilis</name>
    <dbReference type="NCBI Taxonomy" id="31220"/>
    <lineage>
        <taxon>Eukaryota</taxon>
        <taxon>Metazoa</taxon>
        <taxon>Spiralia</taxon>
        <taxon>Lophotrochozoa</taxon>
        <taxon>Mollusca</taxon>
        <taxon>Gastropoda</taxon>
        <taxon>Caenogastropoda</taxon>
        <taxon>Littorinimorpha</taxon>
        <taxon>Littorinoidea</taxon>
        <taxon>Littorinidae</taxon>
        <taxon>Littorina</taxon>
    </lineage>
</organism>
<feature type="region of interest" description="Disordered" evidence="1">
    <location>
        <begin position="106"/>
        <end position="140"/>
    </location>
</feature>
<accession>A0AAN9BRL1</accession>
<sequence length="170" mass="18933">MNPNLHSFASRRRKLNVEEVFEVYSEAPEKSRKIAPSDEMMMCNDMDVDTVQTTHTQDEFPVNSFPLMGLNDWMQNSRLATTHPTKQLMSPLSTSAPGVVFNGGEKEMSGATDSKLLSGLSDHVSGNQHNMPRQHTPGSGCPDCLSGKSGHFYHIQTRLQGKDDNMQHQN</sequence>
<evidence type="ECO:0000256" key="1">
    <source>
        <dbReference type="SAM" id="MobiDB-lite"/>
    </source>
</evidence>
<gene>
    <name evidence="2" type="ORF">V1264_013850</name>
</gene>